<evidence type="ECO:0000256" key="1">
    <source>
        <dbReference type="SAM" id="Phobius"/>
    </source>
</evidence>
<sequence>MWTTIVLDAAKTVLPFALAAVTGLLAKGWQYLIVREQHLRVTKDAAANRLIQDGLEWATTQAKTVVEDAVNMVNQTLVTDAKAKGTWTAETAVQAFQAALTAAEHNLSAEAQQILAEQYPKLADYLGLLIEAFVPQAPTKTTAKPPAPAS</sequence>
<proteinExistence type="predicted"/>
<name>A0A2T2WCX4_9FIRM</name>
<evidence type="ECO:0000313" key="3">
    <source>
        <dbReference type="Proteomes" id="UP000241848"/>
    </source>
</evidence>
<keyword evidence="1" id="KW-0472">Membrane</keyword>
<gene>
    <name evidence="2" type="ORF">C7B45_16660</name>
</gene>
<dbReference type="Proteomes" id="UP000241848">
    <property type="component" value="Unassembled WGS sequence"/>
</dbReference>
<protein>
    <recommendedName>
        <fullName evidence="4">Phage holin</fullName>
    </recommendedName>
</protein>
<feature type="transmembrane region" description="Helical" evidence="1">
    <location>
        <begin position="12"/>
        <end position="34"/>
    </location>
</feature>
<evidence type="ECO:0008006" key="4">
    <source>
        <dbReference type="Google" id="ProtNLM"/>
    </source>
</evidence>
<comment type="caution">
    <text evidence="2">The sequence shown here is derived from an EMBL/GenBank/DDBJ whole genome shotgun (WGS) entry which is preliminary data.</text>
</comment>
<reference evidence="2 3" key="1">
    <citation type="journal article" date="2014" name="BMC Genomics">
        <title>Comparison of environmental and isolate Sulfobacillus genomes reveals diverse carbon, sulfur, nitrogen, and hydrogen metabolisms.</title>
        <authorList>
            <person name="Justice N.B."/>
            <person name="Norman A."/>
            <person name="Brown C.T."/>
            <person name="Singh A."/>
            <person name="Thomas B.C."/>
            <person name="Banfield J.F."/>
        </authorList>
    </citation>
    <scope>NUCLEOTIDE SEQUENCE [LARGE SCALE GENOMIC DNA]</scope>
    <source>
        <strain evidence="2">AMDSBA3</strain>
    </source>
</reference>
<keyword evidence="1" id="KW-1133">Transmembrane helix</keyword>
<keyword evidence="1" id="KW-0812">Transmembrane</keyword>
<organism evidence="2 3">
    <name type="scientific">Sulfobacillus acidophilus</name>
    <dbReference type="NCBI Taxonomy" id="53633"/>
    <lineage>
        <taxon>Bacteria</taxon>
        <taxon>Bacillati</taxon>
        <taxon>Bacillota</taxon>
        <taxon>Clostridia</taxon>
        <taxon>Eubacteriales</taxon>
        <taxon>Clostridiales Family XVII. Incertae Sedis</taxon>
        <taxon>Sulfobacillus</taxon>
    </lineage>
</organism>
<dbReference type="AlphaFoldDB" id="A0A2T2WCX4"/>
<evidence type="ECO:0000313" key="2">
    <source>
        <dbReference type="EMBL" id="PSR20083.1"/>
    </source>
</evidence>
<dbReference type="EMBL" id="PXYV01000089">
    <property type="protein sequence ID" value="PSR20083.1"/>
    <property type="molecule type" value="Genomic_DNA"/>
</dbReference>
<accession>A0A2T2WCX4</accession>